<name>A0ABR7G210_9FIRM</name>
<dbReference type="EMBL" id="JACOPD010000008">
    <property type="protein sequence ID" value="MBC5681473.1"/>
    <property type="molecule type" value="Genomic_DNA"/>
</dbReference>
<protein>
    <recommendedName>
        <fullName evidence="3">Transposase</fullName>
    </recommendedName>
</protein>
<dbReference type="Proteomes" id="UP000628463">
    <property type="component" value="Unassembled WGS sequence"/>
</dbReference>
<comment type="caution">
    <text evidence="1">The sequence shown here is derived from an EMBL/GenBank/DDBJ whole genome shotgun (WGS) entry which is preliminary data.</text>
</comment>
<evidence type="ECO:0000313" key="2">
    <source>
        <dbReference type="Proteomes" id="UP000628463"/>
    </source>
</evidence>
<evidence type="ECO:0008006" key="3">
    <source>
        <dbReference type="Google" id="ProtNLM"/>
    </source>
</evidence>
<gene>
    <name evidence="1" type="ORF">H8S01_10955</name>
</gene>
<reference evidence="1 2" key="1">
    <citation type="submission" date="2020-08" db="EMBL/GenBank/DDBJ databases">
        <title>Genome public.</title>
        <authorList>
            <person name="Liu C."/>
            <person name="Sun Q."/>
        </authorList>
    </citation>
    <scope>NUCLEOTIDE SEQUENCE [LARGE SCALE GENOMIC DNA]</scope>
    <source>
        <strain evidence="1 2">NSJ-43</strain>
    </source>
</reference>
<keyword evidence="2" id="KW-1185">Reference proteome</keyword>
<organism evidence="1 2">
    <name type="scientific">Lachnospira hominis</name>
    <name type="common">ex Liu et al. 2021</name>
    <dbReference type="NCBI Taxonomy" id="2763051"/>
    <lineage>
        <taxon>Bacteria</taxon>
        <taxon>Bacillati</taxon>
        <taxon>Bacillota</taxon>
        <taxon>Clostridia</taxon>
        <taxon>Lachnospirales</taxon>
        <taxon>Lachnospiraceae</taxon>
        <taxon>Lachnospira</taxon>
    </lineage>
</organism>
<accession>A0ABR7G210</accession>
<sequence length="82" mass="9404">MQQIYNEALKELGKPRNSEAREIGQIMNGTVTGWKAYPNPRNIPGYGKQRGWMRVETKSGNNDETFMPVEATQMEIPFDVEK</sequence>
<evidence type="ECO:0000313" key="1">
    <source>
        <dbReference type="EMBL" id="MBC5681473.1"/>
    </source>
</evidence>
<proteinExistence type="predicted"/>